<accession>A0ACC0YF08</accession>
<evidence type="ECO:0000313" key="2">
    <source>
        <dbReference type="Proteomes" id="UP001163603"/>
    </source>
</evidence>
<protein>
    <submittedName>
        <fullName evidence="1">Uncharacterized protein</fullName>
    </submittedName>
</protein>
<sequence>MEVVATPIVSVLFGELVRKLRSGEALNLVTRPRFNFSMWLKIKKINSKLEKLRQRTSADLDLIRAIGGGTSSAVSEGPRPEETSSLQPEEVHGRDEDEAKLLQMVKNDQPSGANKFRLIAIVGMGGIGKTTMARAVYHHKDLEGFEFNKAWATVNGNSLRLPSKLVHLEAR</sequence>
<reference evidence="2" key="1">
    <citation type="journal article" date="2023" name="G3 (Bethesda)">
        <title>Genome assembly and association tests identify interacting loci associated with vigor, precocity, and sex in interspecific pistachio rootstocks.</title>
        <authorList>
            <person name="Palmer W."/>
            <person name="Jacygrad E."/>
            <person name="Sagayaradj S."/>
            <person name="Cavanaugh K."/>
            <person name="Han R."/>
            <person name="Bertier L."/>
            <person name="Beede B."/>
            <person name="Kafkas S."/>
            <person name="Golino D."/>
            <person name="Preece J."/>
            <person name="Michelmore R."/>
        </authorList>
    </citation>
    <scope>NUCLEOTIDE SEQUENCE [LARGE SCALE GENOMIC DNA]</scope>
</reference>
<gene>
    <name evidence="1" type="ORF">Pint_26361</name>
</gene>
<dbReference type="Proteomes" id="UP001163603">
    <property type="component" value="Chromosome 7"/>
</dbReference>
<name>A0ACC0YF08_9ROSI</name>
<proteinExistence type="predicted"/>
<organism evidence="1 2">
    <name type="scientific">Pistacia integerrima</name>
    <dbReference type="NCBI Taxonomy" id="434235"/>
    <lineage>
        <taxon>Eukaryota</taxon>
        <taxon>Viridiplantae</taxon>
        <taxon>Streptophyta</taxon>
        <taxon>Embryophyta</taxon>
        <taxon>Tracheophyta</taxon>
        <taxon>Spermatophyta</taxon>
        <taxon>Magnoliopsida</taxon>
        <taxon>eudicotyledons</taxon>
        <taxon>Gunneridae</taxon>
        <taxon>Pentapetalae</taxon>
        <taxon>rosids</taxon>
        <taxon>malvids</taxon>
        <taxon>Sapindales</taxon>
        <taxon>Anacardiaceae</taxon>
        <taxon>Pistacia</taxon>
    </lineage>
</organism>
<dbReference type="EMBL" id="CM047742">
    <property type="protein sequence ID" value="KAJ0035705.1"/>
    <property type="molecule type" value="Genomic_DNA"/>
</dbReference>
<evidence type="ECO:0000313" key="1">
    <source>
        <dbReference type="EMBL" id="KAJ0035705.1"/>
    </source>
</evidence>
<keyword evidence="2" id="KW-1185">Reference proteome</keyword>
<comment type="caution">
    <text evidence="1">The sequence shown here is derived from an EMBL/GenBank/DDBJ whole genome shotgun (WGS) entry which is preliminary data.</text>
</comment>